<gene>
    <name evidence="3" type="ORF">LACBIDRAFT_329681</name>
</gene>
<dbReference type="AlphaFoldDB" id="B0DIU4"/>
<dbReference type="EMBL" id="DS547113">
    <property type="protein sequence ID" value="EDR05402.1"/>
    <property type="molecule type" value="Genomic_DNA"/>
</dbReference>
<feature type="compositionally biased region" description="Polar residues" evidence="1">
    <location>
        <begin position="135"/>
        <end position="151"/>
    </location>
</feature>
<feature type="region of interest" description="Disordered" evidence="1">
    <location>
        <begin position="133"/>
        <end position="159"/>
    </location>
</feature>
<dbReference type="GeneID" id="6079586"/>
<dbReference type="HOGENOM" id="CLU_089707_0_0_1"/>
<name>B0DIU4_LACBS</name>
<dbReference type="InParanoid" id="B0DIU4"/>
<dbReference type="InterPro" id="IPR004827">
    <property type="entry name" value="bZIP"/>
</dbReference>
<feature type="region of interest" description="Disordered" evidence="1">
    <location>
        <begin position="1"/>
        <end position="27"/>
    </location>
</feature>
<protein>
    <submittedName>
        <fullName evidence="3">Predicted protein</fullName>
    </submittedName>
</protein>
<dbReference type="Proteomes" id="UP000001194">
    <property type="component" value="Unassembled WGS sequence"/>
</dbReference>
<evidence type="ECO:0000313" key="3">
    <source>
        <dbReference type="EMBL" id="EDR05402.1"/>
    </source>
</evidence>
<feature type="domain" description="BZIP" evidence="2">
    <location>
        <begin position="16"/>
        <end position="29"/>
    </location>
</feature>
<reference evidence="3 4" key="1">
    <citation type="journal article" date="2008" name="Nature">
        <title>The genome of Laccaria bicolor provides insights into mycorrhizal symbiosis.</title>
        <authorList>
            <person name="Martin F."/>
            <person name="Aerts A."/>
            <person name="Ahren D."/>
            <person name="Brun A."/>
            <person name="Danchin E.G.J."/>
            <person name="Duchaussoy F."/>
            <person name="Gibon J."/>
            <person name="Kohler A."/>
            <person name="Lindquist E."/>
            <person name="Pereda V."/>
            <person name="Salamov A."/>
            <person name="Shapiro H.J."/>
            <person name="Wuyts J."/>
            <person name="Blaudez D."/>
            <person name="Buee M."/>
            <person name="Brokstein P."/>
            <person name="Canbaeck B."/>
            <person name="Cohen D."/>
            <person name="Courty P.E."/>
            <person name="Coutinho P.M."/>
            <person name="Delaruelle C."/>
            <person name="Detter J.C."/>
            <person name="Deveau A."/>
            <person name="DiFazio S."/>
            <person name="Duplessis S."/>
            <person name="Fraissinet-Tachet L."/>
            <person name="Lucic E."/>
            <person name="Frey-Klett P."/>
            <person name="Fourrey C."/>
            <person name="Feussner I."/>
            <person name="Gay G."/>
            <person name="Grimwood J."/>
            <person name="Hoegger P.J."/>
            <person name="Jain P."/>
            <person name="Kilaru S."/>
            <person name="Labbe J."/>
            <person name="Lin Y.C."/>
            <person name="Legue V."/>
            <person name="Le Tacon F."/>
            <person name="Marmeisse R."/>
            <person name="Melayah D."/>
            <person name="Montanini B."/>
            <person name="Muratet M."/>
            <person name="Nehls U."/>
            <person name="Niculita-Hirzel H."/>
            <person name="Oudot-Le Secq M.P."/>
            <person name="Peter M."/>
            <person name="Quesneville H."/>
            <person name="Rajashekar B."/>
            <person name="Reich M."/>
            <person name="Rouhier N."/>
            <person name="Schmutz J."/>
            <person name="Yin T."/>
            <person name="Chalot M."/>
            <person name="Henrissat B."/>
            <person name="Kuees U."/>
            <person name="Lucas S."/>
            <person name="Van de Peer Y."/>
            <person name="Podila G.K."/>
            <person name="Polle A."/>
            <person name="Pukkila P.J."/>
            <person name="Richardson P.M."/>
            <person name="Rouze P."/>
            <person name="Sanders I.R."/>
            <person name="Stajich J.E."/>
            <person name="Tunlid A."/>
            <person name="Tuskan G."/>
            <person name="Grigoriev I.V."/>
        </authorList>
    </citation>
    <scope>NUCLEOTIDE SEQUENCE [LARGE SCALE GENOMIC DNA]</scope>
    <source>
        <strain evidence="4">S238N-H82 / ATCC MYA-4686</strain>
    </source>
</reference>
<dbReference type="PROSITE" id="PS00036">
    <property type="entry name" value="BZIP_BASIC"/>
    <property type="match status" value="1"/>
</dbReference>
<proteinExistence type="predicted"/>
<dbReference type="KEGG" id="lbc:LACBIDRAFT_329681"/>
<evidence type="ECO:0000259" key="2">
    <source>
        <dbReference type="PROSITE" id="PS00036"/>
    </source>
</evidence>
<dbReference type="GO" id="GO:0003700">
    <property type="term" value="F:DNA-binding transcription factor activity"/>
    <property type="evidence" value="ECO:0007669"/>
    <property type="project" value="InterPro"/>
</dbReference>
<evidence type="ECO:0000313" key="4">
    <source>
        <dbReference type="Proteomes" id="UP000001194"/>
    </source>
</evidence>
<keyword evidence="4" id="KW-1185">Reference proteome</keyword>
<evidence type="ECO:0000256" key="1">
    <source>
        <dbReference type="SAM" id="MobiDB-lite"/>
    </source>
</evidence>
<accession>B0DIU4</accession>
<feature type="compositionally biased region" description="Basic residues" evidence="1">
    <location>
        <begin position="16"/>
        <end position="27"/>
    </location>
</feature>
<sequence>MSFIIGDTTNSERPQRSRNARAQARHRKKRKAYIEYVSVNTAPFTTRPRCVLTSVAQLEETVAMLQMALTLREERAELWRMVAEVGGTPTARMSWNSLTTYPDGRYCDQDHTLVPSETPPHVTEPLLRPPPLTTSQSASNYHCDIPSNTNHHGPGPSLSFGLHAPAFPMPNTLSGSSATSSPPFSPIAQYTNALSNYTQHPNQYISVEVEDDASYIGQTAFVAR</sequence>
<dbReference type="CDD" id="cd14688">
    <property type="entry name" value="bZIP_YAP"/>
    <property type="match status" value="1"/>
</dbReference>
<organism evidence="4">
    <name type="scientific">Laccaria bicolor (strain S238N-H82 / ATCC MYA-4686)</name>
    <name type="common">Bicoloured deceiver</name>
    <name type="synonym">Laccaria laccata var. bicolor</name>
    <dbReference type="NCBI Taxonomy" id="486041"/>
    <lineage>
        <taxon>Eukaryota</taxon>
        <taxon>Fungi</taxon>
        <taxon>Dikarya</taxon>
        <taxon>Basidiomycota</taxon>
        <taxon>Agaricomycotina</taxon>
        <taxon>Agaricomycetes</taxon>
        <taxon>Agaricomycetidae</taxon>
        <taxon>Agaricales</taxon>
        <taxon>Agaricineae</taxon>
        <taxon>Hydnangiaceae</taxon>
        <taxon>Laccaria</taxon>
    </lineage>
</organism>
<dbReference type="OrthoDB" id="3257643at2759"/>
<dbReference type="RefSeq" id="XP_001883960.1">
    <property type="nucleotide sequence ID" value="XM_001883925.1"/>
</dbReference>